<feature type="non-terminal residue" evidence="2">
    <location>
        <position position="39"/>
    </location>
</feature>
<dbReference type="InterPro" id="IPR001279">
    <property type="entry name" value="Metallo-B-lactamas"/>
</dbReference>
<reference evidence="2 3" key="1">
    <citation type="submission" date="2018-08" db="EMBL/GenBank/DDBJ databases">
        <title>Genome sequence of strict halophilic Halobacillus trueperi SS1 isolated from Lunsu, a salty water body of North West Himalayas.</title>
        <authorList>
            <person name="Gupta S."/>
            <person name="Sharma P."/>
            <person name="Dev K."/>
            <person name="Baumler D."/>
            <person name="Sourirajan A."/>
        </authorList>
    </citation>
    <scope>NUCLEOTIDE SEQUENCE [LARGE SCALE GENOMIC DNA]</scope>
    <source>
        <strain evidence="2 3">SS1</strain>
    </source>
</reference>
<organism evidence="2 3">
    <name type="scientific">Halobacillus trueperi</name>
    <dbReference type="NCBI Taxonomy" id="156205"/>
    <lineage>
        <taxon>Bacteria</taxon>
        <taxon>Bacillati</taxon>
        <taxon>Bacillota</taxon>
        <taxon>Bacilli</taxon>
        <taxon>Bacillales</taxon>
        <taxon>Bacillaceae</taxon>
        <taxon>Halobacillus</taxon>
    </lineage>
</organism>
<accession>A0A3D8VRX7</accession>
<dbReference type="Pfam" id="PF00753">
    <property type="entry name" value="Lactamase_B"/>
    <property type="match status" value="1"/>
</dbReference>
<dbReference type="InterPro" id="IPR036866">
    <property type="entry name" value="RibonucZ/Hydroxyglut_hydro"/>
</dbReference>
<comment type="caution">
    <text evidence="2">The sequence shown here is derived from an EMBL/GenBank/DDBJ whole genome shotgun (WGS) entry which is preliminary data.</text>
</comment>
<dbReference type="Proteomes" id="UP000257032">
    <property type="component" value="Unassembled WGS sequence"/>
</dbReference>
<gene>
    <name evidence="2" type="ORF">DXT76_04600</name>
</gene>
<sequence>SRGIDHIDALFITHEDSDHSGSIPFILEAVDVDRMYVSP</sequence>
<evidence type="ECO:0000259" key="1">
    <source>
        <dbReference type="Pfam" id="PF00753"/>
    </source>
</evidence>
<keyword evidence="2" id="KW-0378">Hydrolase</keyword>
<protein>
    <submittedName>
        <fullName evidence="2">MBL fold metallo-hydrolase</fullName>
    </submittedName>
</protein>
<proteinExistence type="predicted"/>
<dbReference type="GO" id="GO:0016787">
    <property type="term" value="F:hydrolase activity"/>
    <property type="evidence" value="ECO:0007669"/>
    <property type="project" value="UniProtKB-KW"/>
</dbReference>
<evidence type="ECO:0000313" key="3">
    <source>
        <dbReference type="Proteomes" id="UP000257032"/>
    </source>
</evidence>
<dbReference type="SUPFAM" id="SSF56281">
    <property type="entry name" value="Metallo-hydrolase/oxidoreductase"/>
    <property type="match status" value="1"/>
</dbReference>
<evidence type="ECO:0000313" key="2">
    <source>
        <dbReference type="EMBL" id="RDY72027.1"/>
    </source>
</evidence>
<dbReference type="Gene3D" id="3.60.15.10">
    <property type="entry name" value="Ribonuclease Z/Hydroxyacylglutathione hydrolase-like"/>
    <property type="match status" value="1"/>
</dbReference>
<feature type="domain" description="Metallo-beta-lactamase" evidence="1">
    <location>
        <begin position="2"/>
        <end position="37"/>
    </location>
</feature>
<dbReference type="EMBL" id="QTLC01000023">
    <property type="protein sequence ID" value="RDY72027.1"/>
    <property type="molecule type" value="Genomic_DNA"/>
</dbReference>
<dbReference type="AlphaFoldDB" id="A0A3D8VRX7"/>
<name>A0A3D8VRX7_9BACI</name>
<dbReference type="RefSeq" id="WP_115893549.1">
    <property type="nucleotide sequence ID" value="NZ_QTLC01000023.1"/>
</dbReference>
<feature type="non-terminal residue" evidence="2">
    <location>
        <position position="1"/>
    </location>
</feature>